<dbReference type="NCBIfam" id="NF045474">
    <property type="entry name" value="Opp2C"/>
    <property type="match status" value="1"/>
</dbReference>
<comment type="similarity">
    <text evidence="7">Belongs to the binding-protein-dependent transport system permease family. OppBC subfamily.</text>
</comment>
<accession>A0A3E5A1E6</accession>
<keyword evidence="5 8" id="KW-1133">Transmembrane helix</keyword>
<evidence type="ECO:0000313" key="11">
    <source>
        <dbReference type="Proteomes" id="UP000261222"/>
    </source>
</evidence>
<feature type="domain" description="ABC transmembrane type-1" evidence="9">
    <location>
        <begin position="91"/>
        <end position="276"/>
    </location>
</feature>
<protein>
    <submittedName>
        <fullName evidence="10">ABC transporter permease</fullName>
    </submittedName>
</protein>
<evidence type="ECO:0000256" key="3">
    <source>
        <dbReference type="ARBA" id="ARBA00022475"/>
    </source>
</evidence>
<reference evidence="10 11" key="1">
    <citation type="submission" date="2018-08" db="EMBL/GenBank/DDBJ databases">
        <title>A genome reference for cultivated species of the human gut microbiota.</title>
        <authorList>
            <person name="Zou Y."/>
            <person name="Xue W."/>
            <person name="Luo G."/>
        </authorList>
    </citation>
    <scope>NUCLEOTIDE SEQUENCE [LARGE SCALE GENOMIC DNA]</scope>
    <source>
        <strain evidence="10 11">OM06-11AA</strain>
    </source>
</reference>
<evidence type="ECO:0000256" key="8">
    <source>
        <dbReference type="RuleBase" id="RU363032"/>
    </source>
</evidence>
<feature type="transmembrane region" description="Helical" evidence="8">
    <location>
        <begin position="253"/>
        <end position="276"/>
    </location>
</feature>
<evidence type="ECO:0000256" key="4">
    <source>
        <dbReference type="ARBA" id="ARBA00022692"/>
    </source>
</evidence>
<name>A0A3E5A1E6_9FIRM</name>
<dbReference type="CDD" id="cd06261">
    <property type="entry name" value="TM_PBP2"/>
    <property type="match status" value="1"/>
</dbReference>
<comment type="caution">
    <text evidence="10">The sequence shown here is derived from an EMBL/GenBank/DDBJ whole genome shotgun (WGS) entry which is preliminary data.</text>
</comment>
<evidence type="ECO:0000259" key="9">
    <source>
        <dbReference type="PROSITE" id="PS50928"/>
    </source>
</evidence>
<dbReference type="EMBL" id="QSUB01000014">
    <property type="protein sequence ID" value="RGN01716.1"/>
    <property type="molecule type" value="Genomic_DNA"/>
</dbReference>
<dbReference type="GO" id="GO:0055085">
    <property type="term" value="P:transmembrane transport"/>
    <property type="evidence" value="ECO:0007669"/>
    <property type="project" value="InterPro"/>
</dbReference>
<keyword evidence="2 8" id="KW-0813">Transport</keyword>
<sequence length="291" mass="31724">MREQKNKKKTVSVRRQKVRKNHVREKLISFAILALILLIVAAFARKLCPYDPDIQDLLQAQKPPSAEHILGTDRYGRDLFSRVLVGSTISIYATLLLVAIVTVVGTVIGIICGWCGGTADTILMRISDLFLAFPSLVFALAVAGVLGGGIQNAIIALAVIGWPKFARLARGLTLAQKDSPYLMAVRLSGSITPKIMFKHILPNIAGPILVTSVLDIGTMMMELAGLSFLGLGVQPPMAEWGSMINDGRSMLQISPWMVLAPGLAIFITVMIFNLLGDTLRDFMDPKERAKR</sequence>
<keyword evidence="6 8" id="KW-0472">Membrane</keyword>
<dbReference type="SUPFAM" id="SSF161098">
    <property type="entry name" value="MetI-like"/>
    <property type="match status" value="1"/>
</dbReference>
<dbReference type="InterPro" id="IPR035906">
    <property type="entry name" value="MetI-like_sf"/>
</dbReference>
<dbReference type="InterPro" id="IPR000515">
    <property type="entry name" value="MetI-like"/>
</dbReference>
<keyword evidence="4 8" id="KW-0812">Transmembrane</keyword>
<dbReference type="InterPro" id="IPR050366">
    <property type="entry name" value="BP-dependent_transpt_permease"/>
</dbReference>
<keyword evidence="3" id="KW-1003">Cell membrane</keyword>
<dbReference type="Pfam" id="PF00528">
    <property type="entry name" value="BPD_transp_1"/>
    <property type="match status" value="1"/>
</dbReference>
<feature type="transmembrane region" description="Helical" evidence="8">
    <location>
        <begin position="129"/>
        <end position="160"/>
    </location>
</feature>
<dbReference type="PROSITE" id="PS50928">
    <property type="entry name" value="ABC_TM1"/>
    <property type="match status" value="1"/>
</dbReference>
<evidence type="ECO:0000256" key="2">
    <source>
        <dbReference type="ARBA" id="ARBA00022448"/>
    </source>
</evidence>
<dbReference type="InterPro" id="IPR053385">
    <property type="entry name" value="ABC_transport_permease"/>
</dbReference>
<dbReference type="PANTHER" id="PTHR43386">
    <property type="entry name" value="OLIGOPEPTIDE TRANSPORT SYSTEM PERMEASE PROTEIN APPC"/>
    <property type="match status" value="1"/>
</dbReference>
<dbReference type="Proteomes" id="UP000261222">
    <property type="component" value="Unassembled WGS sequence"/>
</dbReference>
<evidence type="ECO:0000256" key="6">
    <source>
        <dbReference type="ARBA" id="ARBA00023136"/>
    </source>
</evidence>
<dbReference type="PANTHER" id="PTHR43386:SF1">
    <property type="entry name" value="D,D-DIPEPTIDE TRANSPORT SYSTEM PERMEASE PROTEIN DDPC-RELATED"/>
    <property type="match status" value="1"/>
</dbReference>
<evidence type="ECO:0000313" key="10">
    <source>
        <dbReference type="EMBL" id="RGN01716.1"/>
    </source>
</evidence>
<dbReference type="Gene3D" id="1.10.3720.10">
    <property type="entry name" value="MetI-like"/>
    <property type="match status" value="1"/>
</dbReference>
<evidence type="ECO:0000256" key="7">
    <source>
        <dbReference type="ARBA" id="ARBA00024202"/>
    </source>
</evidence>
<proteinExistence type="inferred from homology"/>
<gene>
    <name evidence="10" type="ORF">DXB81_17390</name>
</gene>
<evidence type="ECO:0000256" key="5">
    <source>
        <dbReference type="ARBA" id="ARBA00022989"/>
    </source>
</evidence>
<dbReference type="AlphaFoldDB" id="A0A3E5A1E6"/>
<feature type="transmembrane region" description="Helical" evidence="8">
    <location>
        <begin position="89"/>
        <end position="117"/>
    </location>
</feature>
<evidence type="ECO:0000256" key="1">
    <source>
        <dbReference type="ARBA" id="ARBA00004651"/>
    </source>
</evidence>
<comment type="subcellular location">
    <subcellularLocation>
        <location evidence="1 8">Cell membrane</location>
        <topology evidence="1 8">Multi-pass membrane protein</topology>
    </subcellularLocation>
</comment>
<dbReference type="GO" id="GO:0005886">
    <property type="term" value="C:plasma membrane"/>
    <property type="evidence" value="ECO:0007669"/>
    <property type="project" value="UniProtKB-SubCell"/>
</dbReference>
<dbReference type="RefSeq" id="WP_117739754.1">
    <property type="nucleotide sequence ID" value="NZ_QSUB01000014.1"/>
</dbReference>
<organism evidence="10 11">
    <name type="scientific">Blautia obeum</name>
    <dbReference type="NCBI Taxonomy" id="40520"/>
    <lineage>
        <taxon>Bacteria</taxon>
        <taxon>Bacillati</taxon>
        <taxon>Bacillota</taxon>
        <taxon>Clostridia</taxon>
        <taxon>Lachnospirales</taxon>
        <taxon>Lachnospiraceae</taxon>
        <taxon>Blautia</taxon>
    </lineage>
</organism>